<organism evidence="1">
    <name type="scientific">marine sediment metagenome</name>
    <dbReference type="NCBI Taxonomy" id="412755"/>
    <lineage>
        <taxon>unclassified sequences</taxon>
        <taxon>metagenomes</taxon>
        <taxon>ecological metagenomes</taxon>
    </lineage>
</organism>
<reference evidence="1" key="1">
    <citation type="journal article" date="2015" name="Nature">
        <title>Complex archaea that bridge the gap between prokaryotes and eukaryotes.</title>
        <authorList>
            <person name="Spang A."/>
            <person name="Saw J.H."/>
            <person name="Jorgensen S.L."/>
            <person name="Zaremba-Niedzwiedzka K."/>
            <person name="Martijn J."/>
            <person name="Lind A.E."/>
            <person name="van Eijk R."/>
            <person name="Schleper C."/>
            <person name="Guy L."/>
            <person name="Ettema T.J."/>
        </authorList>
    </citation>
    <scope>NUCLEOTIDE SEQUENCE</scope>
</reference>
<dbReference type="AlphaFoldDB" id="A0A0F9WJ67"/>
<name>A0A0F9WJ67_9ZZZZ</name>
<gene>
    <name evidence="1" type="ORF">LCGC14_0350150</name>
</gene>
<protein>
    <submittedName>
        <fullName evidence="1">Uncharacterized protein</fullName>
    </submittedName>
</protein>
<evidence type="ECO:0000313" key="1">
    <source>
        <dbReference type="EMBL" id="KKN78483.1"/>
    </source>
</evidence>
<accession>A0A0F9WJ67</accession>
<dbReference type="EMBL" id="LAZR01000262">
    <property type="protein sequence ID" value="KKN78483.1"/>
    <property type="molecule type" value="Genomic_DNA"/>
</dbReference>
<comment type="caution">
    <text evidence="1">The sequence shown here is derived from an EMBL/GenBank/DDBJ whole genome shotgun (WGS) entry which is preliminary data.</text>
</comment>
<sequence length="159" mass="18273">MDRPDREKIATYEKICLSFCIRNSDKAQVAGIFKEILALLPEPIDSPKLREKINQILHQYIIRNLYETTIISEGLVTDQILAICEEEIGKHYSPDCPQCYENLLESGVIKQAKREERKRIMRELGNYAFAEAQHIPQSGREPVIICLTEADLQALRGEE</sequence>
<proteinExistence type="predicted"/>